<comment type="caution">
    <text evidence="9">The sequence shown here is derived from an EMBL/GenBank/DDBJ whole genome shotgun (WGS) entry which is preliminary data.</text>
</comment>
<evidence type="ECO:0000256" key="2">
    <source>
        <dbReference type="ARBA" id="ARBA00022603"/>
    </source>
</evidence>
<evidence type="ECO:0000259" key="8">
    <source>
        <dbReference type="PROSITE" id="PS51515"/>
    </source>
</evidence>
<sequence>MDERKRTFVSISNESIDQPIEISSKPPKNIDQPIEISSKPPKKVEQDQQMQENIRQEQQIEKEKEREKEKEKEKNSFDGFIEGLTNTLERGRGKSRRRERGGGRGRERGRGRGGRRGRGRGRERERGRGRGRGRGRKTSRESNKHNNFYKYGNYPRYYGYRETNYTQLDLRIQELSKQMLKPCSGSQSICEESLPILHFFQDKRCLDIGCNSGRLTLQIGYNFKVKSMLGVDIDDKLIRSARNEKRLIESRKERSEQHKTHLEINKLIRTEISQQLGIKEEEIPLSLLYQNEYQDKFSKRILNSPLLPKIRFLTENYTDIDPYQKEIYDAITCFSVTKWIQLNSGDEGIHRLFRRVSQELTKGGIFILEPQPLSSYKKKKNFSQLHKLNFEKMEIKPKNFSEVLVETYKFVPLAVIDVKHPSKGFSRPILIFQKPFF</sequence>
<dbReference type="PANTHER" id="PTHR12315">
    <property type="entry name" value="BICOID-INTERACTING PROTEIN RELATED"/>
    <property type="match status" value="1"/>
</dbReference>
<evidence type="ECO:0000313" key="10">
    <source>
        <dbReference type="Proteomes" id="UP001150062"/>
    </source>
</evidence>
<evidence type="ECO:0000256" key="4">
    <source>
        <dbReference type="ARBA" id="ARBA00022691"/>
    </source>
</evidence>
<organism evidence="9 10">
    <name type="scientific">Anaeramoeba flamelloides</name>
    <dbReference type="NCBI Taxonomy" id="1746091"/>
    <lineage>
        <taxon>Eukaryota</taxon>
        <taxon>Metamonada</taxon>
        <taxon>Anaeramoebidae</taxon>
        <taxon>Anaeramoeba</taxon>
    </lineage>
</organism>
<evidence type="ECO:0000256" key="5">
    <source>
        <dbReference type="PROSITE-ProRule" id="PRU00848"/>
    </source>
</evidence>
<accession>A0ABQ8XJY3</accession>
<keyword evidence="2 6" id="KW-0489">Methyltransferase</keyword>
<keyword evidence="10" id="KW-1185">Reference proteome</keyword>
<protein>
    <recommendedName>
        <fullName evidence="6">RNA methyltransferase</fullName>
        <ecNumber evidence="6">2.1.1.-</ecNumber>
    </recommendedName>
</protein>
<proteinExistence type="inferred from homology"/>
<feature type="compositionally biased region" description="Basic and acidic residues" evidence="7">
    <location>
        <begin position="54"/>
        <end position="76"/>
    </location>
</feature>
<dbReference type="InterPro" id="IPR024160">
    <property type="entry name" value="BIN3_SAM-bd_dom"/>
</dbReference>
<reference evidence="9" key="1">
    <citation type="submission" date="2022-08" db="EMBL/GenBank/DDBJ databases">
        <title>Novel sulfate-reducing endosymbionts in the free-living metamonad Anaeramoeba.</title>
        <authorList>
            <person name="Jerlstrom-Hultqvist J."/>
            <person name="Cepicka I."/>
            <person name="Gallot-Lavallee L."/>
            <person name="Salas-Leiva D."/>
            <person name="Curtis B.A."/>
            <person name="Zahonova K."/>
            <person name="Pipaliya S."/>
            <person name="Dacks J."/>
            <person name="Roger A.J."/>
        </authorList>
    </citation>
    <scope>NUCLEOTIDE SEQUENCE</scope>
    <source>
        <strain evidence="9">Schooner1</strain>
    </source>
</reference>
<evidence type="ECO:0000313" key="9">
    <source>
        <dbReference type="EMBL" id="KAJ6232008.1"/>
    </source>
</evidence>
<dbReference type="EC" id="2.1.1.-" evidence="6"/>
<dbReference type="CDD" id="cd02440">
    <property type="entry name" value="AdoMet_MTases"/>
    <property type="match status" value="1"/>
</dbReference>
<evidence type="ECO:0000256" key="3">
    <source>
        <dbReference type="ARBA" id="ARBA00022679"/>
    </source>
</evidence>
<dbReference type="PROSITE" id="PS51515">
    <property type="entry name" value="BIN3_SAM"/>
    <property type="match status" value="1"/>
</dbReference>
<keyword evidence="4 5" id="KW-0949">S-adenosyl-L-methionine</keyword>
<dbReference type="Gene3D" id="3.40.50.150">
    <property type="entry name" value="Vaccinia Virus protein VP39"/>
    <property type="match status" value="1"/>
</dbReference>
<comment type="similarity">
    <text evidence="1 6">Belongs to the methyltransferase superfamily.</text>
</comment>
<dbReference type="SUPFAM" id="SSF53335">
    <property type="entry name" value="S-adenosyl-L-methionine-dependent methyltransferases"/>
    <property type="match status" value="1"/>
</dbReference>
<dbReference type="InterPro" id="IPR010675">
    <property type="entry name" value="Bin3_C"/>
</dbReference>
<feature type="domain" description="Bin3-type SAM" evidence="8">
    <location>
        <begin position="188"/>
        <end position="437"/>
    </location>
</feature>
<dbReference type="Pfam" id="PF06859">
    <property type="entry name" value="Bin3"/>
    <property type="match status" value="1"/>
</dbReference>
<dbReference type="EMBL" id="JAOAOG010000296">
    <property type="protein sequence ID" value="KAJ6232008.1"/>
    <property type="molecule type" value="Genomic_DNA"/>
</dbReference>
<evidence type="ECO:0000256" key="7">
    <source>
        <dbReference type="SAM" id="MobiDB-lite"/>
    </source>
</evidence>
<dbReference type="Proteomes" id="UP001150062">
    <property type="component" value="Unassembled WGS sequence"/>
</dbReference>
<dbReference type="PANTHER" id="PTHR12315:SF0">
    <property type="entry name" value="7SK SNRNA METHYLPHOSPHATE CAPPING ENZYME"/>
    <property type="match status" value="1"/>
</dbReference>
<keyword evidence="3 6" id="KW-0808">Transferase</keyword>
<evidence type="ECO:0000256" key="1">
    <source>
        <dbReference type="ARBA" id="ARBA00008361"/>
    </source>
</evidence>
<evidence type="ECO:0000256" key="6">
    <source>
        <dbReference type="RuleBase" id="RU367087"/>
    </source>
</evidence>
<name>A0ABQ8XJY3_9EUKA</name>
<feature type="compositionally biased region" description="Basic and acidic residues" evidence="7">
    <location>
        <begin position="100"/>
        <end position="110"/>
    </location>
</feature>
<dbReference type="InterPro" id="IPR029063">
    <property type="entry name" value="SAM-dependent_MTases_sf"/>
</dbReference>
<feature type="region of interest" description="Disordered" evidence="7">
    <location>
        <begin position="1"/>
        <end position="148"/>
    </location>
</feature>
<gene>
    <name evidence="9" type="ORF">M0813_05373</name>
</gene>
<dbReference type="InterPro" id="IPR039772">
    <property type="entry name" value="Bin3-like"/>
</dbReference>